<dbReference type="eggNOG" id="ENOG502S79G">
    <property type="taxonomic scope" value="Eukaryota"/>
</dbReference>
<dbReference type="PANTHER" id="PTHR33076">
    <property type="entry name" value="NON-SPECIFIC LIPID-TRANSFER PROTEIN 2-RELATED"/>
    <property type="match status" value="1"/>
</dbReference>
<keyword evidence="3 4" id="KW-0446">Lipid-binding</keyword>
<sequence>WAAAEIQCNDAVARVLPCEAFLLSGDSTPSAACCSAVQSLDQTATASAGDRRAICECFKDVAKSFPINLAKAQLLPELCHVTVGVKIDPDVDCTR</sequence>
<name>A0A022QIG0_ERYGU</name>
<evidence type="ECO:0000256" key="1">
    <source>
        <dbReference type="ARBA" id="ARBA00009748"/>
    </source>
</evidence>
<dbReference type="Gene3D" id="1.10.110.10">
    <property type="entry name" value="Plant lipid-transfer and hydrophobic proteins"/>
    <property type="match status" value="1"/>
</dbReference>
<dbReference type="SUPFAM" id="SSF47699">
    <property type="entry name" value="Bifunctional inhibitor/lipid-transfer protein/seed storage 2S albumin"/>
    <property type="match status" value="1"/>
</dbReference>
<protein>
    <recommendedName>
        <fullName evidence="4">Non-specific lipid-transfer protein</fullName>
    </recommendedName>
</protein>
<dbReference type="GO" id="GO:0006869">
    <property type="term" value="P:lipid transport"/>
    <property type="evidence" value="ECO:0007669"/>
    <property type="project" value="InterPro"/>
</dbReference>
<dbReference type="STRING" id="4155.A0A022QIG0"/>
<dbReference type="InterPro" id="IPR036312">
    <property type="entry name" value="Bifun_inhib/LTP/seed_sf"/>
</dbReference>
<dbReference type="Proteomes" id="UP000030748">
    <property type="component" value="Unassembled WGS sequence"/>
</dbReference>
<feature type="non-terminal residue" evidence="6">
    <location>
        <position position="1"/>
    </location>
</feature>
<feature type="domain" description="Bifunctional inhibitor/plant lipid transfer protein/seed storage helical" evidence="5">
    <location>
        <begin position="8"/>
        <end position="93"/>
    </location>
</feature>
<evidence type="ECO:0000313" key="7">
    <source>
        <dbReference type="Proteomes" id="UP000030748"/>
    </source>
</evidence>
<evidence type="ECO:0000313" key="6">
    <source>
        <dbReference type="EMBL" id="EYU27746.1"/>
    </source>
</evidence>
<keyword evidence="2 4" id="KW-0813">Transport</keyword>
<proteinExistence type="inferred from homology"/>
<evidence type="ECO:0000256" key="4">
    <source>
        <dbReference type="RuleBase" id="RU000628"/>
    </source>
</evidence>
<evidence type="ECO:0000259" key="5">
    <source>
        <dbReference type="SMART" id="SM00499"/>
    </source>
</evidence>
<dbReference type="SMART" id="SM00499">
    <property type="entry name" value="AAI"/>
    <property type="match status" value="1"/>
</dbReference>
<gene>
    <name evidence="6" type="ORF">MIMGU_mgv1a018860mg</name>
</gene>
<dbReference type="AlphaFoldDB" id="A0A022QIG0"/>
<evidence type="ECO:0000256" key="3">
    <source>
        <dbReference type="ARBA" id="ARBA00023121"/>
    </source>
</evidence>
<organism evidence="6 7">
    <name type="scientific">Erythranthe guttata</name>
    <name type="common">Yellow monkey flower</name>
    <name type="synonym">Mimulus guttatus</name>
    <dbReference type="NCBI Taxonomy" id="4155"/>
    <lineage>
        <taxon>Eukaryota</taxon>
        <taxon>Viridiplantae</taxon>
        <taxon>Streptophyta</taxon>
        <taxon>Embryophyta</taxon>
        <taxon>Tracheophyta</taxon>
        <taxon>Spermatophyta</taxon>
        <taxon>Magnoliopsida</taxon>
        <taxon>eudicotyledons</taxon>
        <taxon>Gunneridae</taxon>
        <taxon>Pentapetalae</taxon>
        <taxon>asterids</taxon>
        <taxon>lamiids</taxon>
        <taxon>Lamiales</taxon>
        <taxon>Phrymaceae</taxon>
        <taxon>Erythranthe</taxon>
    </lineage>
</organism>
<comment type="similarity">
    <text evidence="1 4">Belongs to the plant LTP family.</text>
</comment>
<evidence type="ECO:0000256" key="2">
    <source>
        <dbReference type="ARBA" id="ARBA00022448"/>
    </source>
</evidence>
<dbReference type="GO" id="GO:0008289">
    <property type="term" value="F:lipid binding"/>
    <property type="evidence" value="ECO:0007669"/>
    <property type="project" value="UniProtKB-KW"/>
</dbReference>
<dbReference type="CDD" id="cd01960">
    <property type="entry name" value="nsLTP1"/>
    <property type="match status" value="1"/>
</dbReference>
<dbReference type="EMBL" id="KI631456">
    <property type="protein sequence ID" value="EYU27746.1"/>
    <property type="molecule type" value="Genomic_DNA"/>
</dbReference>
<reference evidence="6 7" key="1">
    <citation type="journal article" date="2013" name="Proc. Natl. Acad. Sci. U.S.A.">
        <title>Fine-scale variation in meiotic recombination in Mimulus inferred from population shotgun sequencing.</title>
        <authorList>
            <person name="Hellsten U."/>
            <person name="Wright K.M."/>
            <person name="Jenkins J."/>
            <person name="Shu S."/>
            <person name="Yuan Y."/>
            <person name="Wessler S.R."/>
            <person name="Schmutz J."/>
            <person name="Willis J.H."/>
            <person name="Rokhsar D.S."/>
        </authorList>
    </citation>
    <scope>NUCLEOTIDE SEQUENCE [LARGE SCALE GENOMIC DNA]</scope>
    <source>
        <strain evidence="7">cv. DUN x IM62</strain>
    </source>
</reference>
<dbReference type="PRINTS" id="PR00382">
    <property type="entry name" value="LIPIDTRNSFER"/>
</dbReference>
<dbReference type="Pfam" id="PF00234">
    <property type="entry name" value="Tryp_alpha_amyl"/>
    <property type="match status" value="1"/>
</dbReference>
<dbReference type="InterPro" id="IPR000528">
    <property type="entry name" value="Plant_nsLTP"/>
</dbReference>
<accession>A0A022QIG0</accession>
<keyword evidence="7" id="KW-1185">Reference proteome</keyword>
<comment type="function">
    <text evidence="4">Plant non-specific lipid-transfer proteins transfer phospholipids as well as galactolipids across membranes. May play a role in wax or cutin deposition in the cell walls of expanding epidermal cells and certain secretory tissues.</text>
</comment>
<dbReference type="InterPro" id="IPR016140">
    <property type="entry name" value="Bifunc_inhib/LTP/seed_store"/>
</dbReference>